<proteinExistence type="predicted"/>
<sequence>MLSKVGGGGKSSKLLGACSSLRKKSLGSVVTSFPPEAKTFEHIKEATNNEQKIFFAYTSPYTNKG</sequence>
<organism evidence="1 2">
    <name type="scientific">Gilliamella bombicola</name>
    <dbReference type="NCBI Taxonomy" id="1798182"/>
    <lineage>
        <taxon>Bacteria</taxon>
        <taxon>Pseudomonadati</taxon>
        <taxon>Pseudomonadota</taxon>
        <taxon>Gammaproteobacteria</taxon>
        <taxon>Orbales</taxon>
        <taxon>Orbaceae</taxon>
        <taxon>Gilliamella</taxon>
    </lineage>
</organism>
<dbReference type="EMBL" id="FMAQ01000003">
    <property type="protein sequence ID" value="SCC00691.1"/>
    <property type="molecule type" value="Genomic_DNA"/>
</dbReference>
<evidence type="ECO:0000313" key="1">
    <source>
        <dbReference type="EMBL" id="SCC00691.1"/>
    </source>
</evidence>
<reference evidence="2" key="1">
    <citation type="submission" date="2016-08" db="EMBL/GenBank/DDBJ databases">
        <authorList>
            <person name="Varghese N."/>
            <person name="Submissions Spin"/>
        </authorList>
    </citation>
    <scope>NUCLEOTIDE SEQUENCE [LARGE SCALE GENOMIC DNA]</scope>
    <source>
        <strain evidence="2">R-53248</strain>
    </source>
</reference>
<evidence type="ECO:0000313" key="2">
    <source>
        <dbReference type="Proteomes" id="UP000199670"/>
    </source>
</evidence>
<dbReference type="Proteomes" id="UP000199670">
    <property type="component" value="Unassembled WGS sequence"/>
</dbReference>
<gene>
    <name evidence="1" type="ORF">GA0061081_103235</name>
</gene>
<keyword evidence="2" id="KW-1185">Reference proteome</keyword>
<name>A0A1C4B1C6_9GAMM</name>
<accession>A0A1C4B1C6</accession>
<dbReference type="AlphaFoldDB" id="A0A1C4B1C6"/>
<protein>
    <submittedName>
        <fullName evidence="1">Uncharacterized protein</fullName>
    </submittedName>
</protein>